<evidence type="ECO:0000313" key="4">
    <source>
        <dbReference type="Proteomes" id="UP001617427"/>
    </source>
</evidence>
<comment type="caution">
    <text evidence="3">The sequence shown here is derived from an EMBL/GenBank/DDBJ whole genome shotgun (WGS) entry which is preliminary data.</text>
</comment>
<dbReference type="Gene3D" id="3.40.50.1820">
    <property type="entry name" value="alpha/beta hydrolase"/>
    <property type="match status" value="1"/>
</dbReference>
<keyword evidence="3" id="KW-0378">Hydrolase</keyword>
<dbReference type="EC" id="3.4.-.-" evidence="3"/>
<feature type="signal peptide" evidence="1">
    <location>
        <begin position="1"/>
        <end position="22"/>
    </location>
</feature>
<dbReference type="InterPro" id="IPR029058">
    <property type="entry name" value="AB_hydrolase_fold"/>
</dbReference>
<dbReference type="InterPro" id="IPR050261">
    <property type="entry name" value="FrsA_esterase"/>
</dbReference>
<name>A0ABW8F4S9_9BURK</name>
<dbReference type="PANTHER" id="PTHR22946">
    <property type="entry name" value="DIENELACTONE HYDROLASE DOMAIN-CONTAINING PROTEIN-RELATED"/>
    <property type="match status" value="1"/>
</dbReference>
<dbReference type="InterPro" id="IPR001375">
    <property type="entry name" value="Peptidase_S9_cat"/>
</dbReference>
<protein>
    <submittedName>
        <fullName evidence="3">Alpha/beta hydrolase family protein</fullName>
        <ecNumber evidence="3">3.4.-.-</ecNumber>
    </submittedName>
</protein>
<evidence type="ECO:0000313" key="3">
    <source>
        <dbReference type="EMBL" id="MFJ3048275.1"/>
    </source>
</evidence>
<accession>A0ABW8F4S9</accession>
<sequence length="296" mass="32296">MRRQLLLLTAWLLAASAANLHAQQLEMDINEAVTSIDVTVKDFYGKEETGKVVITQFKPNGPGPFPILILNHGRSPTNRRDPPRFRYTKQARYFVERGFAVFEPTRIGYGQYSTQFDPEDSGSCSSKDYAPMAKAASTEILAVLDYAKQQSYVDPQRVLLVGQSVGGYSTVATAALAPAGLVGAINFAGGSGGDPVARPGNPCQPGRMEDMYTQFGKTTKAPMLWIYTENDLYFGPAYSKAWHAAFVKAGGMADYHLLPPFGKNGHLLFSGGVEIWSPIVSAFLEKLGFPGQQLKQ</sequence>
<gene>
    <name evidence="3" type="ORF">ACIPEN_20775</name>
</gene>
<organism evidence="3 4">
    <name type="scientific">Herbaspirillum chlorophenolicum</name>
    <dbReference type="NCBI Taxonomy" id="211589"/>
    <lineage>
        <taxon>Bacteria</taxon>
        <taxon>Pseudomonadati</taxon>
        <taxon>Pseudomonadota</taxon>
        <taxon>Betaproteobacteria</taxon>
        <taxon>Burkholderiales</taxon>
        <taxon>Oxalobacteraceae</taxon>
        <taxon>Herbaspirillum</taxon>
    </lineage>
</organism>
<keyword evidence="4" id="KW-1185">Reference proteome</keyword>
<evidence type="ECO:0000259" key="2">
    <source>
        <dbReference type="Pfam" id="PF00326"/>
    </source>
</evidence>
<dbReference type="RefSeq" id="WP_402703200.1">
    <property type="nucleotide sequence ID" value="NZ_JBIUZV010000016.1"/>
</dbReference>
<dbReference type="Proteomes" id="UP001617427">
    <property type="component" value="Unassembled WGS sequence"/>
</dbReference>
<keyword evidence="1" id="KW-0732">Signal</keyword>
<dbReference type="SUPFAM" id="SSF53474">
    <property type="entry name" value="alpha/beta-Hydrolases"/>
    <property type="match status" value="1"/>
</dbReference>
<proteinExistence type="predicted"/>
<dbReference type="EMBL" id="JBIUZV010000016">
    <property type="protein sequence ID" value="MFJ3048275.1"/>
    <property type="molecule type" value="Genomic_DNA"/>
</dbReference>
<feature type="chain" id="PRO_5046283973" evidence="1">
    <location>
        <begin position="23"/>
        <end position="296"/>
    </location>
</feature>
<dbReference type="Pfam" id="PF00326">
    <property type="entry name" value="Peptidase_S9"/>
    <property type="match status" value="1"/>
</dbReference>
<feature type="domain" description="Peptidase S9 prolyl oligopeptidase catalytic" evidence="2">
    <location>
        <begin position="89"/>
        <end position="175"/>
    </location>
</feature>
<dbReference type="GO" id="GO:0016787">
    <property type="term" value="F:hydrolase activity"/>
    <property type="evidence" value="ECO:0007669"/>
    <property type="project" value="UniProtKB-KW"/>
</dbReference>
<evidence type="ECO:0000256" key="1">
    <source>
        <dbReference type="SAM" id="SignalP"/>
    </source>
</evidence>
<reference evidence="3 4" key="1">
    <citation type="submission" date="2024-10" db="EMBL/GenBank/DDBJ databases">
        <title>The Natural Products Discovery Center: Release of the First 8490 Sequenced Strains for Exploring Actinobacteria Biosynthetic Diversity.</title>
        <authorList>
            <person name="Kalkreuter E."/>
            <person name="Kautsar S.A."/>
            <person name="Yang D."/>
            <person name="Bader C.D."/>
            <person name="Teijaro C.N."/>
            <person name="Fluegel L."/>
            <person name="Davis C.M."/>
            <person name="Simpson J.R."/>
            <person name="Lauterbach L."/>
            <person name="Steele A.D."/>
            <person name="Gui C."/>
            <person name="Meng S."/>
            <person name="Li G."/>
            <person name="Viehrig K."/>
            <person name="Ye F."/>
            <person name="Su P."/>
            <person name="Kiefer A.F."/>
            <person name="Nichols A."/>
            <person name="Cepeda A.J."/>
            <person name="Yan W."/>
            <person name="Fan B."/>
            <person name="Jiang Y."/>
            <person name="Adhikari A."/>
            <person name="Zheng C.-J."/>
            <person name="Schuster L."/>
            <person name="Cowan T.M."/>
            <person name="Smanski M.J."/>
            <person name="Chevrette M.G."/>
            <person name="De Carvalho L.P.S."/>
            <person name="Shen B."/>
        </authorList>
    </citation>
    <scope>NUCLEOTIDE SEQUENCE [LARGE SCALE GENOMIC DNA]</scope>
    <source>
        <strain evidence="3 4">NPDC087045</strain>
    </source>
</reference>